<gene>
    <name evidence="1" type="ORF">CTOB1V02_LOCUS14908</name>
</gene>
<reference evidence="1" key="1">
    <citation type="submission" date="2020-11" db="EMBL/GenBank/DDBJ databases">
        <authorList>
            <person name="Tran Van P."/>
        </authorList>
    </citation>
    <scope>NUCLEOTIDE SEQUENCE</scope>
</reference>
<proteinExistence type="predicted"/>
<sequence length="258" mass="28353">SNHVTIELDDTTAQSIVNGLITTLGEWGFTLDFLKANLVAVTTDGASVMVGNVNGVLQRLKDMISPEIITWHCLNHRLELAVGDTVKKVGGGVNHVRDFVDRLYTLYNNSAVLVKELEGMCSDLNVMMKKAILWKHRSASHGKSARRQERAKNNEKYNEALSIEQQGPGLHRASISAPQLSAVRPLRKETVEVAKRRHEVEESQRRIHGDLNAAKTALTLAAGRGRGVAVTPPPGFGPRSGYEAVETFRIGRGTFRPD</sequence>
<protein>
    <submittedName>
        <fullName evidence="1">Uncharacterized protein</fullName>
    </submittedName>
</protein>
<dbReference type="EMBL" id="OB684659">
    <property type="protein sequence ID" value="CAD7237093.1"/>
    <property type="molecule type" value="Genomic_DNA"/>
</dbReference>
<feature type="non-terminal residue" evidence="1">
    <location>
        <position position="258"/>
    </location>
</feature>
<feature type="non-terminal residue" evidence="1">
    <location>
        <position position="1"/>
    </location>
</feature>
<dbReference type="OrthoDB" id="6618461at2759"/>
<dbReference type="PANTHER" id="PTHR46880:SF8">
    <property type="entry name" value="E3 SUMO-PROTEIN LIGASE KIAA1586"/>
    <property type="match status" value="1"/>
</dbReference>
<name>A0A7R8ZWJ6_9CRUS</name>
<evidence type="ECO:0000313" key="1">
    <source>
        <dbReference type="EMBL" id="CAD7237093.1"/>
    </source>
</evidence>
<dbReference type="PANTHER" id="PTHR46880">
    <property type="entry name" value="RAS-ASSOCIATING DOMAIN-CONTAINING PROTEIN"/>
    <property type="match status" value="1"/>
</dbReference>
<dbReference type="AlphaFoldDB" id="A0A7R8ZWJ6"/>
<accession>A0A7R8ZWJ6</accession>
<organism evidence="1">
    <name type="scientific">Cyprideis torosa</name>
    <dbReference type="NCBI Taxonomy" id="163714"/>
    <lineage>
        <taxon>Eukaryota</taxon>
        <taxon>Metazoa</taxon>
        <taxon>Ecdysozoa</taxon>
        <taxon>Arthropoda</taxon>
        <taxon>Crustacea</taxon>
        <taxon>Oligostraca</taxon>
        <taxon>Ostracoda</taxon>
        <taxon>Podocopa</taxon>
        <taxon>Podocopida</taxon>
        <taxon>Cytherocopina</taxon>
        <taxon>Cytheroidea</taxon>
        <taxon>Cytherideidae</taxon>
        <taxon>Cyprideis</taxon>
    </lineage>
</organism>